<keyword evidence="9" id="KW-1185">Reference proteome</keyword>
<feature type="region of interest" description="Disordered" evidence="6">
    <location>
        <begin position="107"/>
        <end position="180"/>
    </location>
</feature>
<accession>A0A8R1I947</accession>
<keyword evidence="4" id="KW-0804">Transcription</keyword>
<dbReference type="PANTHER" id="PTHR12228">
    <property type="entry name" value="TRANSCRIPTION INITIATION FACTOR TFIID 55 KD SUBUNIT-RELATED"/>
    <property type="match status" value="1"/>
</dbReference>
<comment type="similarity">
    <text evidence="2">Belongs to the TAF7 family.</text>
</comment>
<dbReference type="InterPro" id="IPR037817">
    <property type="entry name" value="TAF7"/>
</dbReference>
<keyword evidence="3" id="KW-0805">Transcription regulation</keyword>
<dbReference type="EnsemblMetazoa" id="CJA18792.1">
    <property type="protein sequence ID" value="CJA18792.1"/>
    <property type="gene ID" value="WBGene00137995"/>
</dbReference>
<name>A0A8R1I947_CAEJA</name>
<dbReference type="Pfam" id="PF04658">
    <property type="entry name" value="TAFII55_N"/>
    <property type="match status" value="1"/>
</dbReference>
<dbReference type="OMA" id="PTINEVH"/>
<dbReference type="GO" id="GO:0005669">
    <property type="term" value="C:transcription factor TFIID complex"/>
    <property type="evidence" value="ECO:0007669"/>
    <property type="project" value="InterPro"/>
</dbReference>
<dbReference type="Proteomes" id="UP000005237">
    <property type="component" value="Unassembled WGS sequence"/>
</dbReference>
<organism evidence="8 9">
    <name type="scientific">Caenorhabditis japonica</name>
    <dbReference type="NCBI Taxonomy" id="281687"/>
    <lineage>
        <taxon>Eukaryota</taxon>
        <taxon>Metazoa</taxon>
        <taxon>Ecdysozoa</taxon>
        <taxon>Nematoda</taxon>
        <taxon>Chromadorea</taxon>
        <taxon>Rhabditida</taxon>
        <taxon>Rhabditina</taxon>
        <taxon>Rhabditomorpha</taxon>
        <taxon>Rhabditoidea</taxon>
        <taxon>Rhabditidae</taxon>
        <taxon>Peloderinae</taxon>
        <taxon>Caenorhabditis</taxon>
    </lineage>
</organism>
<evidence type="ECO:0000259" key="7">
    <source>
        <dbReference type="SMART" id="SM01370"/>
    </source>
</evidence>
<evidence type="ECO:0000256" key="5">
    <source>
        <dbReference type="ARBA" id="ARBA00023242"/>
    </source>
</evidence>
<evidence type="ECO:0000256" key="4">
    <source>
        <dbReference type="ARBA" id="ARBA00023163"/>
    </source>
</evidence>
<dbReference type="GO" id="GO:0051123">
    <property type="term" value="P:RNA polymerase II preinitiation complex assembly"/>
    <property type="evidence" value="ECO:0007669"/>
    <property type="project" value="TreeGrafter"/>
</dbReference>
<feature type="compositionally biased region" description="Polar residues" evidence="6">
    <location>
        <begin position="124"/>
        <end position="137"/>
    </location>
</feature>
<reference evidence="8" key="2">
    <citation type="submission" date="2022-06" db="UniProtKB">
        <authorList>
            <consortium name="EnsemblMetazoa"/>
        </authorList>
    </citation>
    <scope>IDENTIFICATION</scope>
    <source>
        <strain evidence="8">DF5081</strain>
    </source>
</reference>
<comment type="subcellular location">
    <subcellularLocation>
        <location evidence="1">Nucleus</location>
    </subcellularLocation>
</comment>
<feature type="compositionally biased region" description="Basic and acidic residues" evidence="6">
    <location>
        <begin position="148"/>
        <end position="158"/>
    </location>
</feature>
<dbReference type="SMART" id="SM01370">
    <property type="entry name" value="TAFII55_N"/>
    <property type="match status" value="1"/>
</dbReference>
<evidence type="ECO:0000256" key="6">
    <source>
        <dbReference type="SAM" id="MobiDB-lite"/>
    </source>
</evidence>
<dbReference type="InterPro" id="IPR006751">
    <property type="entry name" value="TAFII55_prot_cons_reg"/>
</dbReference>
<dbReference type="CDD" id="cd08047">
    <property type="entry name" value="TAF7"/>
    <property type="match status" value="1"/>
</dbReference>
<reference evidence="9" key="1">
    <citation type="submission" date="2010-08" db="EMBL/GenBank/DDBJ databases">
        <authorList>
            <consortium name="Caenorhabditis japonica Sequencing Consortium"/>
            <person name="Wilson R.K."/>
        </authorList>
    </citation>
    <scope>NUCLEOTIDE SEQUENCE [LARGE SCALE GENOMIC DNA]</scope>
    <source>
        <strain evidence="9">DF5081</strain>
    </source>
</reference>
<proteinExistence type="inferred from homology"/>
<dbReference type="GO" id="GO:0016251">
    <property type="term" value="F:RNA polymerase II general transcription initiation factor activity"/>
    <property type="evidence" value="ECO:0007669"/>
    <property type="project" value="TreeGrafter"/>
</dbReference>
<dbReference type="AlphaFoldDB" id="A0A8R1I947"/>
<sequence>MSAPIAVNQAEDLEEWEEHLILRVPADVVNRMERAVNNEPGAEELGVNICDETRVVQIRIGNQILPAKLLDLPTINEVHKTFDNATLFKVTDISQIIICDDALPPRKEEKNKQKQKGKGLENQTPNDSSGEGTSTEPGVNKPKTARQIAKEKAKEHHYPHGISAPMKNAKKRKFRKKKEKKIMAVEEIEKELKRLLRSDLEAQSVRWEIVEDDGSNPIPHEEEEIETFDPEDGSDDDKDDKDDLSDDEDTL</sequence>
<evidence type="ECO:0000256" key="2">
    <source>
        <dbReference type="ARBA" id="ARBA00009368"/>
    </source>
</evidence>
<protein>
    <submittedName>
        <fullName evidence="8">TAFII55_N domain-containing protein</fullName>
    </submittedName>
</protein>
<feature type="domain" description="TAFII55 protein conserved region" evidence="7">
    <location>
        <begin position="16"/>
        <end position="204"/>
    </location>
</feature>
<evidence type="ECO:0000256" key="3">
    <source>
        <dbReference type="ARBA" id="ARBA00023015"/>
    </source>
</evidence>
<evidence type="ECO:0000313" key="9">
    <source>
        <dbReference type="Proteomes" id="UP000005237"/>
    </source>
</evidence>
<feature type="compositionally biased region" description="Acidic residues" evidence="6">
    <location>
        <begin position="221"/>
        <end position="251"/>
    </location>
</feature>
<feature type="compositionally biased region" description="Basic residues" evidence="6">
    <location>
        <begin position="168"/>
        <end position="180"/>
    </location>
</feature>
<feature type="region of interest" description="Disordered" evidence="6">
    <location>
        <begin position="208"/>
        <end position="251"/>
    </location>
</feature>
<dbReference type="PANTHER" id="PTHR12228:SF0">
    <property type="entry name" value="TATA-BOX BINDING PROTEIN ASSOCIATED FACTOR 7"/>
    <property type="match status" value="1"/>
</dbReference>
<keyword evidence="5" id="KW-0539">Nucleus</keyword>
<evidence type="ECO:0000313" key="8">
    <source>
        <dbReference type="EnsemblMetazoa" id="CJA18792.1"/>
    </source>
</evidence>
<evidence type="ECO:0000256" key="1">
    <source>
        <dbReference type="ARBA" id="ARBA00004123"/>
    </source>
</evidence>